<organism evidence="3 4">
    <name type="scientific">Arenicella xantha</name>
    <dbReference type="NCBI Taxonomy" id="644221"/>
    <lineage>
        <taxon>Bacteria</taxon>
        <taxon>Pseudomonadati</taxon>
        <taxon>Pseudomonadota</taxon>
        <taxon>Gammaproteobacteria</taxon>
        <taxon>Arenicellales</taxon>
        <taxon>Arenicellaceae</taxon>
        <taxon>Arenicella</taxon>
    </lineage>
</organism>
<comment type="caution">
    <text evidence="3">The sequence shown here is derived from an EMBL/GenBank/DDBJ whole genome shotgun (WGS) entry which is preliminary data.</text>
</comment>
<feature type="repeat" description="TPR" evidence="1">
    <location>
        <begin position="448"/>
        <end position="481"/>
    </location>
</feature>
<dbReference type="Pfam" id="PF14559">
    <property type="entry name" value="TPR_19"/>
    <property type="match status" value="1"/>
</dbReference>
<dbReference type="Pfam" id="PF13432">
    <property type="entry name" value="TPR_16"/>
    <property type="match status" value="2"/>
</dbReference>
<dbReference type="InterPro" id="IPR011990">
    <property type="entry name" value="TPR-like_helical_dom_sf"/>
</dbReference>
<feature type="chain" id="PRO_5017289028" evidence="2">
    <location>
        <begin position="32"/>
        <end position="605"/>
    </location>
</feature>
<dbReference type="SMART" id="SM00028">
    <property type="entry name" value="TPR"/>
    <property type="match status" value="5"/>
</dbReference>
<gene>
    <name evidence="3" type="ORF">DFR28_101153</name>
</gene>
<evidence type="ECO:0000256" key="2">
    <source>
        <dbReference type="SAM" id="SignalP"/>
    </source>
</evidence>
<reference evidence="3 4" key="1">
    <citation type="submission" date="2018-06" db="EMBL/GenBank/DDBJ databases">
        <title>Genomic Encyclopedia of Type Strains, Phase IV (KMG-IV): sequencing the most valuable type-strain genomes for metagenomic binning, comparative biology and taxonomic classification.</title>
        <authorList>
            <person name="Goeker M."/>
        </authorList>
    </citation>
    <scope>NUCLEOTIDE SEQUENCE [LARGE SCALE GENOMIC DNA]</scope>
    <source>
        <strain evidence="3 4">DSM 24032</strain>
    </source>
</reference>
<sequence length="605" mass="67334">MTNFYQRSASPYLLGKILMCMVSVSLVGACASSGSGPSGVSPDAVIGLNADQIEVVSDAELASDPDLPMQDLDADTLEKLLLSNLASFTGQWDQATLNALDVARSSGDFRVARLATMLALRNDDYVTAAAGGRLWVELKPASEDAQNMYLLSLVGAGETGEAIQAIEKQAQHRQMDDYVKQLAALLVRQKNDVSGFAIASYLVEQYPDSAQVLLSSAYVAESFDLYEAAEAWVAKALVMRPSWDLAAQMKANLLYAQGKTEQRSEFVAEFVEANPKSVAMRINHAAELARGKDYQGAYQLILEVLQDAPNNNGALQYAGALAEALGQPDRAIKHYKRAMQEYPQDDDVRWSLARLAVGQEQYITAERLFSEIRREDLLFRASIQAANMRYETQGVDAAIDALWSIEPTSSEEWLELVETRNFLLMRALRYEEALGYINEAILYVPESVELLYARALVTAELNRVELAEQDFRRVIEIQPDHANALNALGYTLADQTDRYEEARELIQQALQMRPKDAHILDSMGWVLYRMQEYAEAIDYLQQAYAASPEIEIAAHLGEVLWESGETERATQVWEESFKQDSNNPVLNKTLERYGIRFPNAAASAE</sequence>
<dbReference type="PANTHER" id="PTHR12558">
    <property type="entry name" value="CELL DIVISION CYCLE 16,23,27"/>
    <property type="match status" value="1"/>
</dbReference>
<accession>A0A395JMJ1</accession>
<dbReference type="InterPro" id="IPR019734">
    <property type="entry name" value="TPR_rpt"/>
</dbReference>
<name>A0A395JMJ1_9GAMM</name>
<dbReference type="Proteomes" id="UP000253083">
    <property type="component" value="Unassembled WGS sequence"/>
</dbReference>
<evidence type="ECO:0000256" key="1">
    <source>
        <dbReference type="PROSITE-ProRule" id="PRU00339"/>
    </source>
</evidence>
<keyword evidence="1" id="KW-0802">TPR repeat</keyword>
<dbReference type="RefSeq" id="WP_170131918.1">
    <property type="nucleotide sequence ID" value="NZ_QNRT01000001.1"/>
</dbReference>
<evidence type="ECO:0000313" key="4">
    <source>
        <dbReference type="Proteomes" id="UP000253083"/>
    </source>
</evidence>
<dbReference type="PROSITE" id="PS51257">
    <property type="entry name" value="PROKAR_LIPOPROTEIN"/>
    <property type="match status" value="1"/>
</dbReference>
<dbReference type="EMBL" id="QNRT01000001">
    <property type="protein sequence ID" value="RBP52769.1"/>
    <property type="molecule type" value="Genomic_DNA"/>
</dbReference>
<feature type="repeat" description="TPR" evidence="1">
    <location>
        <begin position="517"/>
        <end position="550"/>
    </location>
</feature>
<dbReference type="AlphaFoldDB" id="A0A395JMJ1"/>
<dbReference type="PANTHER" id="PTHR12558:SF13">
    <property type="entry name" value="CELL DIVISION CYCLE PROTEIN 27 HOMOLOG"/>
    <property type="match status" value="1"/>
</dbReference>
<keyword evidence="4" id="KW-1185">Reference proteome</keyword>
<feature type="repeat" description="TPR" evidence="1">
    <location>
        <begin position="312"/>
        <end position="345"/>
    </location>
</feature>
<dbReference type="InParanoid" id="A0A395JMJ1"/>
<protein>
    <submittedName>
        <fullName evidence="3">Tetratricopeptide repeat protein</fullName>
    </submittedName>
</protein>
<feature type="signal peptide" evidence="2">
    <location>
        <begin position="1"/>
        <end position="31"/>
    </location>
</feature>
<proteinExistence type="predicted"/>
<evidence type="ECO:0000313" key="3">
    <source>
        <dbReference type="EMBL" id="RBP52769.1"/>
    </source>
</evidence>
<dbReference type="PROSITE" id="PS50005">
    <property type="entry name" value="TPR"/>
    <property type="match status" value="3"/>
</dbReference>
<dbReference type="SUPFAM" id="SSF48452">
    <property type="entry name" value="TPR-like"/>
    <property type="match status" value="2"/>
</dbReference>
<dbReference type="Gene3D" id="1.25.40.10">
    <property type="entry name" value="Tetratricopeptide repeat domain"/>
    <property type="match status" value="4"/>
</dbReference>
<keyword evidence="2" id="KW-0732">Signal</keyword>